<feature type="repeat" description="PPR" evidence="2">
    <location>
        <begin position="178"/>
        <end position="208"/>
    </location>
</feature>
<evidence type="ECO:0000256" key="2">
    <source>
        <dbReference type="PROSITE-ProRule" id="PRU00708"/>
    </source>
</evidence>
<dbReference type="NCBIfam" id="TIGR00756">
    <property type="entry name" value="PPR"/>
    <property type="match status" value="3"/>
</dbReference>
<proteinExistence type="predicted"/>
<evidence type="ECO:0000256" key="3">
    <source>
        <dbReference type="SAM" id="MobiDB-lite"/>
    </source>
</evidence>
<dbReference type="Pfam" id="PF01535">
    <property type="entry name" value="PPR"/>
    <property type="match status" value="4"/>
</dbReference>
<dbReference type="AlphaFoldDB" id="A0A7I8JWM8"/>
<dbReference type="GO" id="GO:0003723">
    <property type="term" value="F:RNA binding"/>
    <property type="evidence" value="ECO:0007669"/>
    <property type="project" value="InterPro"/>
</dbReference>
<dbReference type="PROSITE" id="PS51375">
    <property type="entry name" value="PPR"/>
    <property type="match status" value="1"/>
</dbReference>
<gene>
    <name evidence="4" type="ORF">SI8410_01000479</name>
</gene>
<dbReference type="InterPro" id="IPR011990">
    <property type="entry name" value="TPR-like_helical_dom_sf"/>
</dbReference>
<dbReference type="Gene3D" id="1.25.40.10">
    <property type="entry name" value="Tetratricopeptide repeat domain"/>
    <property type="match status" value="2"/>
</dbReference>
<dbReference type="EMBL" id="LR746264">
    <property type="protein sequence ID" value="CAA7388211.1"/>
    <property type="molecule type" value="Genomic_DNA"/>
</dbReference>
<accession>A0A7I8JWM8</accession>
<evidence type="ECO:0000313" key="5">
    <source>
        <dbReference type="Proteomes" id="UP000663760"/>
    </source>
</evidence>
<organism evidence="4 5">
    <name type="scientific">Spirodela intermedia</name>
    <name type="common">Intermediate duckweed</name>
    <dbReference type="NCBI Taxonomy" id="51605"/>
    <lineage>
        <taxon>Eukaryota</taxon>
        <taxon>Viridiplantae</taxon>
        <taxon>Streptophyta</taxon>
        <taxon>Embryophyta</taxon>
        <taxon>Tracheophyta</taxon>
        <taxon>Spermatophyta</taxon>
        <taxon>Magnoliopsida</taxon>
        <taxon>Liliopsida</taxon>
        <taxon>Araceae</taxon>
        <taxon>Lemnoideae</taxon>
        <taxon>Spirodela</taxon>
    </lineage>
</organism>
<evidence type="ECO:0000313" key="4">
    <source>
        <dbReference type="EMBL" id="CAA7388211.1"/>
    </source>
</evidence>
<reference evidence="4" key="1">
    <citation type="submission" date="2020-02" db="EMBL/GenBank/DDBJ databases">
        <authorList>
            <person name="Scholz U."/>
            <person name="Mascher M."/>
            <person name="Fiebig A."/>
        </authorList>
    </citation>
    <scope>NUCLEOTIDE SEQUENCE</scope>
</reference>
<feature type="region of interest" description="Disordered" evidence="3">
    <location>
        <begin position="31"/>
        <end position="51"/>
    </location>
</feature>
<dbReference type="GO" id="GO:0009451">
    <property type="term" value="P:RNA modification"/>
    <property type="evidence" value="ECO:0007669"/>
    <property type="project" value="InterPro"/>
</dbReference>
<protein>
    <submittedName>
        <fullName evidence="4">Uncharacterized protein</fullName>
    </submittedName>
</protein>
<dbReference type="InterPro" id="IPR046960">
    <property type="entry name" value="PPR_At4g14850-like_plant"/>
</dbReference>
<keyword evidence="1" id="KW-0677">Repeat</keyword>
<sequence>MTTPPLTVAVAGRSAAVTVNPTPQRERLWRQRRPANTTSLPMLQQRPRLPPPLPPPISIMPIRPDAENEAGYRDEMGSINGEEGTSRPGDVLRLMDALRLPVEADLYASLLKECAEQSDDAAGAAGAAQVHDHMRRNAGGLLRGTGGTILMNRLLLAYAAAGEVERALEVLEGMPNRDSISWVTMIAGLSAAGDHTGALRLFREMLREWRLGGGGVTVILSVTTVLRCCGSTRDLKLGKCVHGLLLKNGASGCSTLGSSLIRLYGLLGRADDAERVFRSMRARDWAVGAAAMTVACCKMGMIGTALDLFGEMRKAGRRTKGHLFSSIFRACARAGADLPGRQVHACAVKTGVEGREAVRNSLVEMYGRCGLLLDERRVLEIMPEKEQ</sequence>
<dbReference type="PANTHER" id="PTHR47926">
    <property type="entry name" value="PENTATRICOPEPTIDE REPEAT-CONTAINING PROTEIN"/>
    <property type="match status" value="1"/>
</dbReference>
<dbReference type="OrthoDB" id="1893323at2759"/>
<dbReference type="Proteomes" id="UP000663760">
    <property type="component" value="Chromosome 1"/>
</dbReference>
<keyword evidence="5" id="KW-1185">Reference proteome</keyword>
<dbReference type="InterPro" id="IPR002885">
    <property type="entry name" value="PPR_rpt"/>
</dbReference>
<evidence type="ECO:0000256" key="1">
    <source>
        <dbReference type="ARBA" id="ARBA00022737"/>
    </source>
</evidence>
<name>A0A7I8JWM8_SPIIN</name>
<dbReference type="PANTHER" id="PTHR47926:SF361">
    <property type="entry name" value="PENTACOTRIPEPTIDE-REPEAT REGION OF PRORP DOMAIN-CONTAINING PROTEIN"/>
    <property type="match status" value="1"/>
</dbReference>